<keyword evidence="9" id="KW-1185">Reference proteome</keyword>
<dbReference type="EC" id="5.4.99.-" evidence="5"/>
<dbReference type="InterPro" id="IPR042092">
    <property type="entry name" value="PsdUridine_s_RsuA/RluB/E/F_cat"/>
</dbReference>
<organism evidence="8 9">
    <name type="scientific">Aquabacterium soli</name>
    <dbReference type="NCBI Taxonomy" id="2493092"/>
    <lineage>
        <taxon>Bacteria</taxon>
        <taxon>Pseudomonadati</taxon>
        <taxon>Pseudomonadota</taxon>
        <taxon>Betaproteobacteria</taxon>
        <taxon>Burkholderiales</taxon>
        <taxon>Aquabacterium</taxon>
    </lineage>
</organism>
<dbReference type="NCBIfam" id="TIGR00093">
    <property type="entry name" value="pseudouridine synthase"/>
    <property type="match status" value="1"/>
</dbReference>
<dbReference type="GO" id="GO:0003723">
    <property type="term" value="F:RNA binding"/>
    <property type="evidence" value="ECO:0007669"/>
    <property type="project" value="UniProtKB-KW"/>
</dbReference>
<evidence type="ECO:0000256" key="6">
    <source>
        <dbReference type="SAM" id="MobiDB-lite"/>
    </source>
</evidence>
<comment type="caution">
    <text evidence="8">The sequence shown here is derived from an EMBL/GenBank/DDBJ whole genome shotgun (WGS) entry which is preliminary data.</text>
</comment>
<dbReference type="GO" id="GO:0000455">
    <property type="term" value="P:enzyme-directed rRNA pseudouridine synthesis"/>
    <property type="evidence" value="ECO:0007669"/>
    <property type="project" value="UniProtKB-ARBA"/>
</dbReference>
<comment type="similarity">
    <text evidence="1 5">Belongs to the pseudouridine synthase RsuA family.</text>
</comment>
<dbReference type="InterPro" id="IPR018496">
    <property type="entry name" value="PsdUridine_synth_RsuA/RluB_CS"/>
</dbReference>
<dbReference type="SUPFAM" id="SSF55120">
    <property type="entry name" value="Pseudouridine synthase"/>
    <property type="match status" value="1"/>
</dbReference>
<dbReference type="Pfam" id="PF01479">
    <property type="entry name" value="S4"/>
    <property type="match status" value="1"/>
</dbReference>
<dbReference type="PROSITE" id="PS01149">
    <property type="entry name" value="PSI_RSU"/>
    <property type="match status" value="1"/>
</dbReference>
<dbReference type="Proteomes" id="UP000269265">
    <property type="component" value="Unassembled WGS sequence"/>
</dbReference>
<feature type="compositionally biased region" description="Low complexity" evidence="6">
    <location>
        <begin position="319"/>
        <end position="332"/>
    </location>
</feature>
<dbReference type="CDD" id="cd02556">
    <property type="entry name" value="PseudoU_synth_RluB"/>
    <property type="match status" value="1"/>
</dbReference>
<dbReference type="EMBL" id="RSED01000008">
    <property type="protein sequence ID" value="RRS04237.1"/>
    <property type="molecule type" value="Genomic_DNA"/>
</dbReference>
<keyword evidence="2 4" id="KW-0694">RNA-binding</keyword>
<evidence type="ECO:0000313" key="8">
    <source>
        <dbReference type="EMBL" id="RRS04237.1"/>
    </source>
</evidence>
<feature type="compositionally biased region" description="Acidic residues" evidence="6">
    <location>
        <begin position="24"/>
        <end position="33"/>
    </location>
</feature>
<dbReference type="SMART" id="SM00363">
    <property type="entry name" value="S4"/>
    <property type="match status" value="1"/>
</dbReference>
<feature type="domain" description="RNA-binding S4" evidence="7">
    <location>
        <begin position="49"/>
        <end position="111"/>
    </location>
</feature>
<dbReference type="OrthoDB" id="9807213at2"/>
<dbReference type="Gene3D" id="3.30.70.1560">
    <property type="entry name" value="Alpha-L RNA-binding motif"/>
    <property type="match status" value="1"/>
</dbReference>
<dbReference type="CDD" id="cd00165">
    <property type="entry name" value="S4"/>
    <property type="match status" value="1"/>
</dbReference>
<evidence type="ECO:0000256" key="2">
    <source>
        <dbReference type="ARBA" id="ARBA00022884"/>
    </source>
</evidence>
<feature type="compositionally biased region" description="Gly residues" evidence="6">
    <location>
        <begin position="470"/>
        <end position="487"/>
    </location>
</feature>
<protein>
    <recommendedName>
        <fullName evidence="5">Pseudouridine synthase</fullName>
        <ecNumber evidence="5">5.4.99.-</ecNumber>
    </recommendedName>
</protein>
<keyword evidence="3 5" id="KW-0413">Isomerase</keyword>
<evidence type="ECO:0000256" key="4">
    <source>
        <dbReference type="PROSITE-ProRule" id="PRU00182"/>
    </source>
</evidence>
<evidence type="ECO:0000259" key="7">
    <source>
        <dbReference type="SMART" id="SM00363"/>
    </source>
</evidence>
<feature type="compositionally biased region" description="Basic and acidic residues" evidence="6">
    <location>
        <begin position="382"/>
        <end position="403"/>
    </location>
</feature>
<dbReference type="PROSITE" id="PS50889">
    <property type="entry name" value="S4"/>
    <property type="match status" value="1"/>
</dbReference>
<evidence type="ECO:0000313" key="9">
    <source>
        <dbReference type="Proteomes" id="UP000269265"/>
    </source>
</evidence>
<dbReference type="InterPro" id="IPR036986">
    <property type="entry name" value="S4_RNA-bd_sf"/>
</dbReference>
<name>A0A3R8T4Y6_9BURK</name>
<dbReference type="InterPro" id="IPR020094">
    <property type="entry name" value="TruA/RsuA/RluB/E/F_N"/>
</dbReference>
<dbReference type="AlphaFoldDB" id="A0A3R8T4Y6"/>
<dbReference type="InterPro" id="IPR000748">
    <property type="entry name" value="PsdUridine_synth_RsuA/RluB/E/F"/>
</dbReference>
<feature type="region of interest" description="Disordered" evidence="6">
    <location>
        <begin position="288"/>
        <end position="487"/>
    </location>
</feature>
<dbReference type="Gene3D" id="3.30.70.580">
    <property type="entry name" value="Pseudouridine synthase I, catalytic domain, N-terminal subdomain"/>
    <property type="match status" value="1"/>
</dbReference>
<dbReference type="GO" id="GO:0120159">
    <property type="term" value="F:rRNA pseudouridine synthase activity"/>
    <property type="evidence" value="ECO:0007669"/>
    <property type="project" value="UniProtKB-ARBA"/>
</dbReference>
<dbReference type="InterPro" id="IPR020103">
    <property type="entry name" value="PsdUridine_synth_cat_dom_sf"/>
</dbReference>
<accession>A0A3R8T4Y6</accession>
<dbReference type="Gene3D" id="3.10.290.10">
    <property type="entry name" value="RNA-binding S4 domain"/>
    <property type="match status" value="1"/>
</dbReference>
<dbReference type="PANTHER" id="PTHR47683:SF3">
    <property type="entry name" value="RIBOSOMAL LARGE SUBUNIT PSEUDOURIDINE SYNTHASE B"/>
    <property type="match status" value="1"/>
</dbReference>
<gene>
    <name evidence="8" type="ORF">EIP75_12535</name>
</gene>
<evidence type="ECO:0000256" key="1">
    <source>
        <dbReference type="ARBA" id="ARBA00008348"/>
    </source>
</evidence>
<evidence type="ECO:0000256" key="3">
    <source>
        <dbReference type="ARBA" id="ARBA00023235"/>
    </source>
</evidence>
<feature type="compositionally biased region" description="Low complexity" evidence="6">
    <location>
        <begin position="344"/>
        <end position="367"/>
    </location>
</feature>
<dbReference type="InterPro" id="IPR050343">
    <property type="entry name" value="RsuA_PseudoU_synthase"/>
</dbReference>
<dbReference type="InterPro" id="IPR006145">
    <property type="entry name" value="PsdUridine_synth_RsuA/RluA"/>
</dbReference>
<evidence type="ECO:0000256" key="5">
    <source>
        <dbReference type="RuleBase" id="RU003887"/>
    </source>
</evidence>
<dbReference type="NCBIfam" id="NF007976">
    <property type="entry name" value="PRK10700.1"/>
    <property type="match status" value="1"/>
</dbReference>
<feature type="region of interest" description="Disordered" evidence="6">
    <location>
        <begin position="21"/>
        <end position="48"/>
    </location>
</feature>
<dbReference type="InterPro" id="IPR002942">
    <property type="entry name" value="S4_RNA-bd"/>
</dbReference>
<dbReference type="FunFam" id="3.10.290.10:FF:000003">
    <property type="entry name" value="Pseudouridine synthase"/>
    <property type="match status" value="1"/>
</dbReference>
<feature type="compositionally biased region" description="Basic and acidic residues" evidence="6">
    <location>
        <begin position="306"/>
        <end position="318"/>
    </location>
</feature>
<dbReference type="SUPFAM" id="SSF55174">
    <property type="entry name" value="Alpha-L RNA-binding motif"/>
    <property type="match status" value="1"/>
</dbReference>
<sequence>MAAEQATAVFAGVLTGDFDKLHEEEVEAEESGDESAQAKRVLRPEPDAPKLQKVLAQSGVGSRRDIEQMIEDGRISVNGEVAHIGQRVSFGDKIAVGGKPIRVRISPPPARILAYHKPVGEVVTHDDPQDRPTVFRRLPRLQHGKWQSVGRLDLNTEGLLLFTNSGDLANQLMHPRFGVEREYAVRVLGTLTAPQKAKLLEGVEIEGQAASFKSIEEGGGEGLNRWYRVVITEGRNREVRKLFDAVGLTVSRLIRVRYGSIVLPHGLKRGVWAELGESDVRAVKYLAGGDRQDQGQGQGGQQGQGRRNDRNDRDDRQNRNGQGNNGNNNQRGGQQGKFGKDKFGQNNGQNGQNQPRGQGPRGNNNGNNQGGRGPDRPQQARPPRDDRPPMDRRPEGDDDHDHVGPIPNPLEQTFDRRFAKGSKRITSGFGRPDQHDQGQRGGKKTGGGPREPDPLQTSVGYIGADAFFGNKGGGGGGGNRGGGGRRR</sequence>
<proteinExistence type="inferred from homology"/>
<dbReference type="Pfam" id="PF00849">
    <property type="entry name" value="PseudoU_synth_2"/>
    <property type="match status" value="1"/>
</dbReference>
<reference evidence="8 9" key="1">
    <citation type="submission" date="2018-12" db="EMBL/GenBank/DDBJ databases">
        <title>The whole draft genome of Aquabacterium sp. SJQ9.</title>
        <authorList>
            <person name="Sun L."/>
            <person name="Gao X."/>
            <person name="Chen W."/>
            <person name="Huang K."/>
        </authorList>
    </citation>
    <scope>NUCLEOTIDE SEQUENCE [LARGE SCALE GENOMIC DNA]</scope>
    <source>
        <strain evidence="8 9">SJQ9</strain>
    </source>
</reference>
<dbReference type="PANTHER" id="PTHR47683">
    <property type="entry name" value="PSEUDOURIDINE SYNTHASE FAMILY PROTEIN-RELATED"/>
    <property type="match status" value="1"/>
</dbReference>